<protein>
    <submittedName>
        <fullName evidence="1">Uncharacterized protein</fullName>
    </submittedName>
</protein>
<dbReference type="RefSeq" id="WP_021876136.1">
    <property type="nucleotide sequence ID" value="NZ_CBML010000006.1"/>
</dbReference>
<evidence type="ECO:0000313" key="2">
    <source>
        <dbReference type="Proteomes" id="UP000190476"/>
    </source>
</evidence>
<reference evidence="2" key="1">
    <citation type="submission" date="2017-03" db="EMBL/GenBank/DDBJ databases">
        <authorList>
            <person name="Falquet L."/>
            <person name="Falquet L."/>
        </authorList>
    </citation>
    <scope>NUCLEOTIDE SEQUENCE [LARGE SCALE GENOMIC DNA]</scope>
</reference>
<gene>
    <name evidence="1" type="ORF">CCH01_18250</name>
</gene>
<name>S6FAW9_9CLOT</name>
<proteinExistence type="predicted"/>
<accession>S6FAW9</accession>
<dbReference type="Proteomes" id="UP000190476">
    <property type="component" value="Chromosome I"/>
</dbReference>
<sequence length="44" mass="5095">MSKECCCEHNHDNIKNHSHDEKHKCGDHCCGKEKKTATNNQWGK</sequence>
<organism evidence="1 2">
    <name type="scientific">Clostridium chauvoei JF4335</name>
    <dbReference type="NCBI Taxonomy" id="1351755"/>
    <lineage>
        <taxon>Bacteria</taxon>
        <taxon>Bacillati</taxon>
        <taxon>Bacillota</taxon>
        <taxon>Clostridia</taxon>
        <taxon>Eubacteriales</taxon>
        <taxon>Clostridiaceae</taxon>
        <taxon>Clostridium</taxon>
    </lineage>
</organism>
<dbReference type="AlphaFoldDB" id="S6FAW9"/>
<evidence type="ECO:0000313" key="1">
    <source>
        <dbReference type="EMBL" id="SLK20158.1"/>
    </source>
</evidence>
<keyword evidence="2" id="KW-1185">Reference proteome</keyword>
<dbReference type="GeneID" id="78828607"/>
<dbReference type="EMBL" id="LT799839">
    <property type="protein sequence ID" value="SLK20158.1"/>
    <property type="molecule type" value="Genomic_DNA"/>
</dbReference>